<dbReference type="EMBL" id="MEUA01000008">
    <property type="protein sequence ID" value="OGC16475.1"/>
    <property type="molecule type" value="Genomic_DNA"/>
</dbReference>
<dbReference type="InterPro" id="IPR030392">
    <property type="entry name" value="S74_ICA"/>
</dbReference>
<dbReference type="InterPro" id="IPR008640">
    <property type="entry name" value="Adhesin_Head_dom"/>
</dbReference>
<reference evidence="2 3" key="1">
    <citation type="journal article" date="2016" name="Nat. Commun.">
        <title>Thousands of microbial genomes shed light on interconnected biogeochemical processes in an aquifer system.</title>
        <authorList>
            <person name="Anantharaman K."/>
            <person name="Brown C.T."/>
            <person name="Hug L.A."/>
            <person name="Sharon I."/>
            <person name="Castelle C.J."/>
            <person name="Probst A.J."/>
            <person name="Thomas B.C."/>
            <person name="Singh A."/>
            <person name="Wilkins M.J."/>
            <person name="Karaoz U."/>
            <person name="Brodie E.L."/>
            <person name="Williams K.H."/>
            <person name="Hubbard S.S."/>
            <person name="Banfield J.F."/>
        </authorList>
    </citation>
    <scope>NUCLEOTIDE SEQUENCE [LARGE SCALE GENOMIC DNA]</scope>
</reference>
<organism evidence="2 3">
    <name type="scientific">candidate division WOR-1 bacterium RIFOXYB2_FULL_36_35</name>
    <dbReference type="NCBI Taxonomy" id="1802578"/>
    <lineage>
        <taxon>Bacteria</taxon>
        <taxon>Bacillati</taxon>
        <taxon>Saganbacteria</taxon>
    </lineage>
</organism>
<evidence type="ECO:0000313" key="2">
    <source>
        <dbReference type="EMBL" id="OGC16475.1"/>
    </source>
</evidence>
<accession>A0A1F4S7P7</accession>
<name>A0A1F4S7P7_UNCSA</name>
<dbReference type="Proteomes" id="UP000177905">
    <property type="component" value="Unassembled WGS sequence"/>
</dbReference>
<evidence type="ECO:0000313" key="3">
    <source>
        <dbReference type="Proteomes" id="UP000177905"/>
    </source>
</evidence>
<feature type="domain" description="Peptidase S74" evidence="1">
    <location>
        <begin position="1474"/>
        <end position="1571"/>
    </location>
</feature>
<gene>
    <name evidence="2" type="ORF">A2290_02975</name>
</gene>
<dbReference type="SUPFAM" id="SSF101967">
    <property type="entry name" value="Adhesin YadA, collagen-binding domain"/>
    <property type="match status" value="4"/>
</dbReference>
<dbReference type="Pfam" id="PF05658">
    <property type="entry name" value="YadA_head"/>
    <property type="match status" value="8"/>
</dbReference>
<proteinExistence type="predicted"/>
<dbReference type="Pfam" id="PF13884">
    <property type="entry name" value="Peptidase_S74"/>
    <property type="match status" value="1"/>
</dbReference>
<dbReference type="InterPro" id="IPR011049">
    <property type="entry name" value="Serralysin-like_metalloprot_C"/>
</dbReference>
<dbReference type="Gene3D" id="2.150.10.10">
    <property type="entry name" value="Serralysin-like metalloprotease, C-terminal"/>
    <property type="match status" value="5"/>
</dbReference>
<dbReference type="CDD" id="cd12820">
    <property type="entry name" value="LbR_YadA-like"/>
    <property type="match status" value="5"/>
</dbReference>
<dbReference type="PROSITE" id="PS51688">
    <property type="entry name" value="ICA"/>
    <property type="match status" value="1"/>
</dbReference>
<sequence length="1574" mass="158212">MKKFYFSMLFLLFMVSVVFSSVPTKISYQGILKNSSGSALTGSYNMRFSITSDSAGNSVVWGPESHDSVSVASGIFSVMLGETTALTPSVFSNDTRYIKVEVATPSDSTNYETMSPLTQVLSVGYALRAATAESVVDGSILEASIADGSVSNAKISDGTITNTKAASGNFVKQIVAGNNISISSTEANGTGIITITAEVNSGTLTRVNSGAGLTGGPVTSSGTLEVKYDNSTIDLDGTGSLEVKALGITRAKVANDNFVKQIVAGNNISISSTEADGTGIITITAEVNSGTLTRVNSGAGLTGGPVTSSGTLEVKYDNSTIDLDGTGSLEVKALGITRAKVANDNFVKQIVAGNNISISSTEADGTGIITISAESTGGTVTSVSSGAGLFGGPVTGVGTLEVRYDNSTIDLDVSGSLEVKNSGIATDKIANLAVTAPKIAAGNPIGGYYLRYTGTTLQWATIESVTGSFEVDYQTIGFTGENSLEVINLGISAGKIANSAVTSDKIDNLAVINAKIANGTIDLTSKATYVPVNKTGDTMTGHLTLESGAKYYGDGSTMSNIVTGLSSSGSTAITGRIYLTSGNNITLTQSGQTIEVSSSSPSGTLTGSGTTNYVSKFTGASALGTSTIYDNGTNIGIGTAEPVASFEVAGGILSQGTKGDTPVTGAGTRLMWIPAKGAFRSGTVDGAQWDTIGTNSFAVGNNTTASGNYSTAMGFYSIASGTYSTAMGYGATAGGLASVAIGIGTTTSGNFSTAMGYNTTAIGISSVAAGQFLTAEADNTIVLGKGFDNTSRLNNNKANSLMVGFGGTSPILYASGEAVNGMVGIGTTEPTSKLTVAGTVEMILGSNGTLKFADGTNQTTAYTGNSNAGGWIKSGSTITSEAGINKFGIGGSTTASGSYSISMGFNTTASNSYSTAMGYGTTANGYSSTSMGYTTIAGGHSSTSMGFNTTAGGISSVAAGQWLTTEADNTIVLGKGSSNSSRLNNNKANSLMVGFGGTSPILYVSGEAVSGRVGIGTTEPTAKLTVVSDDGGAAAIGSSDNTATGDYSVAMGADSTAIGRASMAIGMETIAGGRHSMAMGDVVTAMGNASIAAGKYLTTEANNSIVLGRGIETENRLNNNIADSLMVGFGGTSPILFVTGSAESGSVGIGTTEPTAKLTVVTASGGAATIGSSDNTATGDYSVAMGNGTAATGDYSVAMGNGTIASGNTSTAVGQYAWASGAQSFAAGFRASAFGIRAIAMGEYLTTEANNTIVLGKGIDSSNRLNNNIANSLIVGFGGTSPILYVTGSAESGSVGIGTTTPTAKLTVVTGADEGGSATIGSSGNTATGDYSVAIGHSVTASGDNSVAMGVGSTAIGYASRAMGDTARASGNYSTAMGGTTTANNDYSVAVGRWLTTEADNTIVLGKGSSASSCLNNTTANSLIVGFGGTSPILFVSGEATNGHVGIGTTTVASDRKFYVSGSSGGTSAWNNDSDARLKKNVATIDNALHKVKGLRGVTFEWKDPKNHEQGKRMGFIAQEAIKEIPEVVGTGETYSMQYAPITALLVEAIKEQQKIIQKQEERIKALEEKIGNK</sequence>
<protein>
    <recommendedName>
        <fullName evidence="1">Peptidase S74 domain-containing protein</fullName>
    </recommendedName>
</protein>
<dbReference type="GO" id="GO:0019867">
    <property type="term" value="C:outer membrane"/>
    <property type="evidence" value="ECO:0007669"/>
    <property type="project" value="InterPro"/>
</dbReference>
<comment type="caution">
    <text evidence="2">The sequence shown here is derived from an EMBL/GenBank/DDBJ whole genome shotgun (WGS) entry which is preliminary data.</text>
</comment>
<evidence type="ECO:0000259" key="1">
    <source>
        <dbReference type="PROSITE" id="PS51688"/>
    </source>
</evidence>